<dbReference type="Gene3D" id="2.60.120.620">
    <property type="entry name" value="q2cbj1_9rhob like domain"/>
    <property type="match status" value="1"/>
</dbReference>
<protein>
    <submittedName>
        <fullName evidence="2">Phytanoyl-CoA dioxygenase</fullName>
    </submittedName>
</protein>
<evidence type="ECO:0000313" key="2">
    <source>
        <dbReference type="EMBL" id="PHP65925.1"/>
    </source>
</evidence>
<dbReference type="Pfam" id="PF05721">
    <property type="entry name" value="PhyH"/>
    <property type="match status" value="1"/>
</dbReference>
<organism evidence="2 3">
    <name type="scientific">Zhengella mangrovi</name>
    <dbReference type="NCBI Taxonomy" id="1982044"/>
    <lineage>
        <taxon>Bacteria</taxon>
        <taxon>Pseudomonadati</taxon>
        <taxon>Pseudomonadota</taxon>
        <taxon>Alphaproteobacteria</taxon>
        <taxon>Hyphomicrobiales</taxon>
        <taxon>Notoacmeibacteraceae</taxon>
        <taxon>Zhengella</taxon>
    </lineage>
</organism>
<dbReference type="InterPro" id="IPR008775">
    <property type="entry name" value="Phytyl_CoA_dOase-like"/>
</dbReference>
<comment type="caution">
    <text evidence="2">The sequence shown here is derived from an EMBL/GenBank/DDBJ whole genome shotgun (WGS) entry which is preliminary data.</text>
</comment>
<reference evidence="2 3" key="1">
    <citation type="submission" date="2017-10" db="EMBL/GenBank/DDBJ databases">
        <title>Sedimentibacterium mangrovi gen. nov., sp. nov., a novel member of family Phyllobacteriacea isolated from mangrove sediment.</title>
        <authorList>
            <person name="Liao H."/>
            <person name="Tian Y."/>
        </authorList>
    </citation>
    <scope>NUCLEOTIDE SEQUENCE [LARGE SCALE GENOMIC DNA]</scope>
    <source>
        <strain evidence="2 3">X9-2-2</strain>
    </source>
</reference>
<keyword evidence="3" id="KW-1185">Reference proteome</keyword>
<dbReference type="PANTHER" id="PTHR20883:SF48">
    <property type="entry name" value="ECTOINE DIOXYGENASE"/>
    <property type="match status" value="1"/>
</dbReference>
<keyword evidence="2" id="KW-0223">Dioxygenase</keyword>
<proteinExistence type="predicted"/>
<dbReference type="EMBL" id="PDVP01000011">
    <property type="protein sequence ID" value="PHP65925.1"/>
    <property type="molecule type" value="Genomic_DNA"/>
</dbReference>
<name>A0A2G1QK59_9HYPH</name>
<dbReference type="Proteomes" id="UP000221168">
    <property type="component" value="Unassembled WGS sequence"/>
</dbReference>
<dbReference type="SUPFAM" id="SSF51197">
    <property type="entry name" value="Clavaminate synthase-like"/>
    <property type="match status" value="1"/>
</dbReference>
<accession>A0A2G1QK59</accession>
<sequence length="315" mass="35551">MRNSPVLDRSTGCRQSCRQTCRQSCRQKTHEERRMTEAMNADRTEAARLSEREVAQYHEKGWIVPKWEIPQALIAEMRQEYEDLLARNPQVESDIILAPHQTNGGSMGIKGSEKWLEFATQPELMAIARQLIGDDIILWGTTLFGKPPRNGKETPWHQDGEYYPIRPLETLTMWIPLDDVTPENGPMKFIPGSHKAHELFSHSWKDGTDKTINLVTDSDHFDEGDAEPLIIRAGQVSFHDVYMIHGSAANHTDQRRAAFIVRLMPATSFYDHALGAETGRKHPAQGYGVRPLYLVSGQDRAGNNFTIGHDGPPAS</sequence>
<dbReference type="AlphaFoldDB" id="A0A2G1QK59"/>
<dbReference type="PANTHER" id="PTHR20883">
    <property type="entry name" value="PHYTANOYL-COA DIOXYGENASE DOMAIN CONTAINING 1"/>
    <property type="match status" value="1"/>
</dbReference>
<dbReference type="OrthoDB" id="2553118at2"/>
<evidence type="ECO:0000313" key="3">
    <source>
        <dbReference type="Proteomes" id="UP000221168"/>
    </source>
</evidence>
<keyword evidence="2" id="KW-0560">Oxidoreductase</keyword>
<dbReference type="GO" id="GO:0016706">
    <property type="term" value="F:2-oxoglutarate-dependent dioxygenase activity"/>
    <property type="evidence" value="ECO:0007669"/>
    <property type="project" value="UniProtKB-ARBA"/>
</dbReference>
<dbReference type="GO" id="GO:0005506">
    <property type="term" value="F:iron ion binding"/>
    <property type="evidence" value="ECO:0007669"/>
    <property type="project" value="UniProtKB-ARBA"/>
</dbReference>
<evidence type="ECO:0000256" key="1">
    <source>
        <dbReference type="ARBA" id="ARBA00001954"/>
    </source>
</evidence>
<comment type="cofactor">
    <cofactor evidence="1">
        <name>Fe(2+)</name>
        <dbReference type="ChEBI" id="CHEBI:29033"/>
    </cofactor>
</comment>
<gene>
    <name evidence="2" type="ORF">CSC94_16535</name>
</gene>